<organism evidence="2 3">
    <name type="scientific">Nephila pilipes</name>
    <name type="common">Giant wood spider</name>
    <name type="synonym">Nephila maculata</name>
    <dbReference type="NCBI Taxonomy" id="299642"/>
    <lineage>
        <taxon>Eukaryota</taxon>
        <taxon>Metazoa</taxon>
        <taxon>Ecdysozoa</taxon>
        <taxon>Arthropoda</taxon>
        <taxon>Chelicerata</taxon>
        <taxon>Arachnida</taxon>
        <taxon>Araneae</taxon>
        <taxon>Araneomorphae</taxon>
        <taxon>Entelegynae</taxon>
        <taxon>Araneoidea</taxon>
        <taxon>Nephilidae</taxon>
        <taxon>Nephila</taxon>
    </lineage>
</organism>
<reference evidence="2" key="1">
    <citation type="submission" date="2020-08" db="EMBL/GenBank/DDBJ databases">
        <title>Multicomponent nature underlies the extraordinary mechanical properties of spider dragline silk.</title>
        <authorList>
            <person name="Kono N."/>
            <person name="Nakamura H."/>
            <person name="Mori M."/>
            <person name="Yoshida Y."/>
            <person name="Ohtoshi R."/>
            <person name="Malay A.D."/>
            <person name="Moran D.A.P."/>
            <person name="Tomita M."/>
            <person name="Numata K."/>
            <person name="Arakawa K."/>
        </authorList>
    </citation>
    <scope>NUCLEOTIDE SEQUENCE</scope>
</reference>
<comment type="caution">
    <text evidence="2">The sequence shown here is derived from an EMBL/GenBank/DDBJ whole genome shotgun (WGS) entry which is preliminary data.</text>
</comment>
<evidence type="ECO:0000313" key="3">
    <source>
        <dbReference type="Proteomes" id="UP000887013"/>
    </source>
</evidence>
<evidence type="ECO:0000256" key="1">
    <source>
        <dbReference type="SAM" id="MobiDB-lite"/>
    </source>
</evidence>
<dbReference type="AlphaFoldDB" id="A0A8X6MUF2"/>
<protein>
    <submittedName>
        <fullName evidence="2">Uncharacterized protein</fullName>
    </submittedName>
</protein>
<dbReference type="EMBL" id="BMAW01002432">
    <property type="protein sequence ID" value="GFS78578.1"/>
    <property type="molecule type" value="Genomic_DNA"/>
</dbReference>
<evidence type="ECO:0000313" key="2">
    <source>
        <dbReference type="EMBL" id="GFS78578.1"/>
    </source>
</evidence>
<sequence length="82" mass="9101">MRTLAGHHYPAMALRDSDDFLTKKLSESGNQDFSEEELGIGQFPPGESDRSSEEDIDDNVLSLVVPANVWVHLSIITNNKSK</sequence>
<gene>
    <name evidence="2" type="ORF">NPIL_617991</name>
</gene>
<dbReference type="Proteomes" id="UP000887013">
    <property type="component" value="Unassembled WGS sequence"/>
</dbReference>
<proteinExistence type="predicted"/>
<name>A0A8X6MUF2_NEPPI</name>
<keyword evidence="3" id="KW-1185">Reference proteome</keyword>
<feature type="region of interest" description="Disordered" evidence="1">
    <location>
        <begin position="25"/>
        <end position="55"/>
    </location>
</feature>
<accession>A0A8X6MUF2</accession>